<dbReference type="RefSeq" id="WP_154544241.1">
    <property type="nucleotide sequence ID" value="NZ_VULO01000005.1"/>
</dbReference>
<comment type="domain">
    <text evidence="7">The N-terminal region contains the highly conserved SGGXDS motif, predicted to be a P-loop motif involved in ATP binding.</text>
</comment>
<dbReference type="InterPro" id="IPR014729">
    <property type="entry name" value="Rossmann-like_a/b/a_fold"/>
</dbReference>
<dbReference type="NCBIfam" id="TIGR02432">
    <property type="entry name" value="lysidine_TilS_N"/>
    <property type="match status" value="1"/>
</dbReference>
<dbReference type="PANTHER" id="PTHR43033:SF1">
    <property type="entry name" value="TRNA(ILE)-LYSIDINE SYNTHASE-RELATED"/>
    <property type="match status" value="1"/>
</dbReference>
<dbReference type="EC" id="6.3.4.19" evidence="7"/>
<dbReference type="GO" id="GO:0005524">
    <property type="term" value="F:ATP binding"/>
    <property type="evidence" value="ECO:0007669"/>
    <property type="project" value="UniProtKB-UniRule"/>
</dbReference>
<dbReference type="GO" id="GO:0032267">
    <property type="term" value="F:tRNA(Ile)-lysidine synthase activity"/>
    <property type="evidence" value="ECO:0007669"/>
    <property type="project" value="UniProtKB-EC"/>
</dbReference>
<dbReference type="GO" id="GO:0006400">
    <property type="term" value="P:tRNA modification"/>
    <property type="evidence" value="ECO:0007669"/>
    <property type="project" value="UniProtKB-UniRule"/>
</dbReference>
<dbReference type="SUPFAM" id="SSF82829">
    <property type="entry name" value="MesJ substrate recognition domain-like"/>
    <property type="match status" value="1"/>
</dbReference>
<dbReference type="PANTHER" id="PTHR43033">
    <property type="entry name" value="TRNA(ILE)-LYSIDINE SYNTHASE-RELATED"/>
    <property type="match status" value="1"/>
</dbReference>
<dbReference type="EMBL" id="VULO01000005">
    <property type="protein sequence ID" value="MSS84151.1"/>
    <property type="molecule type" value="Genomic_DNA"/>
</dbReference>
<comment type="caution">
    <text evidence="10">The sequence shown here is derived from an EMBL/GenBank/DDBJ whole genome shotgun (WGS) entry which is preliminary data.</text>
</comment>
<evidence type="ECO:0000313" key="11">
    <source>
        <dbReference type="Proteomes" id="UP000470875"/>
    </source>
</evidence>
<evidence type="ECO:0000256" key="2">
    <source>
        <dbReference type="ARBA" id="ARBA00022598"/>
    </source>
</evidence>
<proteinExistence type="inferred from homology"/>
<keyword evidence="1 7" id="KW-0963">Cytoplasm</keyword>
<organism evidence="10 11">
    <name type="scientific">Scrofimicrobium canadense</name>
    <dbReference type="NCBI Taxonomy" id="2652290"/>
    <lineage>
        <taxon>Bacteria</taxon>
        <taxon>Bacillati</taxon>
        <taxon>Actinomycetota</taxon>
        <taxon>Actinomycetes</taxon>
        <taxon>Actinomycetales</taxon>
        <taxon>Actinomycetaceae</taxon>
        <taxon>Scrofimicrobium</taxon>
    </lineage>
</organism>
<evidence type="ECO:0000256" key="7">
    <source>
        <dbReference type="HAMAP-Rule" id="MF_01161"/>
    </source>
</evidence>
<dbReference type="GO" id="GO:0005737">
    <property type="term" value="C:cytoplasm"/>
    <property type="evidence" value="ECO:0007669"/>
    <property type="project" value="UniProtKB-SubCell"/>
</dbReference>
<name>A0A6N7W419_9ACTO</name>
<accession>A0A6N7W419</accession>
<evidence type="ECO:0000256" key="6">
    <source>
        <dbReference type="ARBA" id="ARBA00048539"/>
    </source>
</evidence>
<protein>
    <recommendedName>
        <fullName evidence="7">tRNA(Ile)-lysidine synthase</fullName>
        <ecNumber evidence="7">6.3.4.19</ecNumber>
    </recommendedName>
    <alternativeName>
        <fullName evidence="7">tRNA(Ile)-2-lysyl-cytidine synthase</fullName>
    </alternativeName>
    <alternativeName>
        <fullName evidence="7">tRNA(Ile)-lysidine synthetase</fullName>
    </alternativeName>
</protein>
<dbReference type="HAMAP" id="MF_01161">
    <property type="entry name" value="tRNA_Ile_lys_synt"/>
    <property type="match status" value="1"/>
</dbReference>
<feature type="domain" description="tRNA(Ile)-lysidine/2-thiocytidine synthase N-terminal" evidence="8">
    <location>
        <begin position="35"/>
        <end position="201"/>
    </location>
</feature>
<gene>
    <name evidence="7 10" type="primary">tilS</name>
    <name evidence="10" type="ORF">FYJ24_05090</name>
</gene>
<comment type="function">
    <text evidence="7">Ligates lysine onto the cytidine present at position 34 of the AUA codon-specific tRNA(Ile) that contains the anticodon CAU, in an ATP-dependent manner. Cytidine is converted to lysidine, thus changing the amino acid specificity of the tRNA from methionine to isoleucine.</text>
</comment>
<comment type="similarity">
    <text evidence="7">Belongs to the tRNA(Ile)-lysidine synthase family.</text>
</comment>
<evidence type="ECO:0000259" key="9">
    <source>
        <dbReference type="Pfam" id="PF09179"/>
    </source>
</evidence>
<evidence type="ECO:0000256" key="4">
    <source>
        <dbReference type="ARBA" id="ARBA00022741"/>
    </source>
</evidence>
<dbReference type="Pfam" id="PF01171">
    <property type="entry name" value="ATP_bind_3"/>
    <property type="match status" value="1"/>
</dbReference>
<dbReference type="InterPro" id="IPR015262">
    <property type="entry name" value="tRNA_Ile_lys_synt_subst-bd"/>
</dbReference>
<dbReference type="InterPro" id="IPR012795">
    <property type="entry name" value="tRNA_Ile_lys_synt_N"/>
</dbReference>
<feature type="domain" description="tRNA(Ile)-lysidine synthase substrate-binding" evidence="9">
    <location>
        <begin position="260"/>
        <end position="326"/>
    </location>
</feature>
<dbReference type="SUPFAM" id="SSF52402">
    <property type="entry name" value="Adenine nucleotide alpha hydrolases-like"/>
    <property type="match status" value="1"/>
</dbReference>
<evidence type="ECO:0000256" key="5">
    <source>
        <dbReference type="ARBA" id="ARBA00022840"/>
    </source>
</evidence>
<dbReference type="InterPro" id="IPR011063">
    <property type="entry name" value="TilS/TtcA_N"/>
</dbReference>
<dbReference type="Gene3D" id="3.40.50.620">
    <property type="entry name" value="HUPs"/>
    <property type="match status" value="1"/>
</dbReference>
<keyword evidence="11" id="KW-1185">Reference proteome</keyword>
<dbReference type="CDD" id="cd01992">
    <property type="entry name" value="TilS_N"/>
    <property type="match status" value="1"/>
</dbReference>
<feature type="binding site" evidence="7">
    <location>
        <begin position="40"/>
        <end position="45"/>
    </location>
    <ligand>
        <name>ATP</name>
        <dbReference type="ChEBI" id="CHEBI:30616"/>
    </ligand>
</feature>
<dbReference type="InterPro" id="IPR012094">
    <property type="entry name" value="tRNA_Ile_lys_synt"/>
</dbReference>
<evidence type="ECO:0000256" key="3">
    <source>
        <dbReference type="ARBA" id="ARBA00022694"/>
    </source>
</evidence>
<evidence type="ECO:0000256" key="1">
    <source>
        <dbReference type="ARBA" id="ARBA00022490"/>
    </source>
</evidence>
<keyword evidence="3 7" id="KW-0819">tRNA processing</keyword>
<keyword evidence="2 7" id="KW-0436">Ligase</keyword>
<dbReference type="Proteomes" id="UP000470875">
    <property type="component" value="Unassembled WGS sequence"/>
</dbReference>
<keyword evidence="5 7" id="KW-0067">ATP-binding</keyword>
<dbReference type="Pfam" id="PF09179">
    <property type="entry name" value="TilS"/>
    <property type="match status" value="1"/>
</dbReference>
<keyword evidence="4 7" id="KW-0547">Nucleotide-binding</keyword>
<comment type="subcellular location">
    <subcellularLocation>
        <location evidence="7">Cytoplasm</location>
    </subcellularLocation>
</comment>
<comment type="catalytic activity">
    <reaction evidence="6 7">
        <text>cytidine(34) in tRNA(Ile2) + L-lysine + ATP = lysidine(34) in tRNA(Ile2) + AMP + diphosphate + H(+)</text>
        <dbReference type="Rhea" id="RHEA:43744"/>
        <dbReference type="Rhea" id="RHEA-COMP:10625"/>
        <dbReference type="Rhea" id="RHEA-COMP:10670"/>
        <dbReference type="ChEBI" id="CHEBI:15378"/>
        <dbReference type="ChEBI" id="CHEBI:30616"/>
        <dbReference type="ChEBI" id="CHEBI:32551"/>
        <dbReference type="ChEBI" id="CHEBI:33019"/>
        <dbReference type="ChEBI" id="CHEBI:82748"/>
        <dbReference type="ChEBI" id="CHEBI:83665"/>
        <dbReference type="ChEBI" id="CHEBI:456215"/>
        <dbReference type="EC" id="6.3.4.19"/>
    </reaction>
</comment>
<evidence type="ECO:0000259" key="8">
    <source>
        <dbReference type="Pfam" id="PF01171"/>
    </source>
</evidence>
<sequence length="331" mass="35043">MHTARALVGGTPAEPLRPVSLAAKRYMSSYTPEAVLVAVSGGPDSVALAVALLALADRPEVSTVTVDHGVRKNSDAEANSVAALMKELGAHNASVVKVKLTDAGEGGARDARYAALTEAASALAPKKVDVLLGHTMDDQAETVLLRLGRGASLRALAAMRPRRRFGTVSLGRPLLGVRRADTHAFCEYLGLPVVDDPTNYTDGPWQGKDGNPLRRAAVREKALPALSEALAQDVVPALARFAAQAGEDEDALRSLMPQRLEHMEKYPAALRKRALLEAAVQEGSPAGQVTSTHVAQMDALITDWHGQGPVHLPGGVRAWREKGQLHVQGES</sequence>
<dbReference type="AlphaFoldDB" id="A0A6N7W419"/>
<reference evidence="10 11" key="1">
    <citation type="submission" date="2019-08" db="EMBL/GenBank/DDBJ databases">
        <title>In-depth cultivation of the pig gut microbiome towards novel bacterial diversity and tailored functional studies.</title>
        <authorList>
            <person name="Wylensek D."/>
            <person name="Hitch T.C.A."/>
            <person name="Clavel T."/>
        </authorList>
    </citation>
    <scope>NUCLEOTIDE SEQUENCE [LARGE SCALE GENOMIC DNA]</scope>
    <source>
        <strain evidence="10 11">WB03_NA08</strain>
    </source>
</reference>
<evidence type="ECO:0000313" key="10">
    <source>
        <dbReference type="EMBL" id="MSS84151.1"/>
    </source>
</evidence>